<dbReference type="InterPro" id="IPR011876">
    <property type="entry name" value="IsopentenylPP_isomerase_typ1"/>
</dbReference>
<evidence type="ECO:0000256" key="4">
    <source>
        <dbReference type="ARBA" id="ARBA00023229"/>
    </source>
</evidence>
<dbReference type="EMBL" id="AFBI03000046">
    <property type="protein sequence ID" value="EJW03087.1"/>
    <property type="molecule type" value="Genomic_DNA"/>
</dbReference>
<sequence>MDNYNKRVCVLNEFDKIIGTDNALKAHTRTSSKLHRAYSLFLFAKSKENNEIQLLMQKRAPSKLVFPNRWTNTICSHPFINELSFNDPILDCKRQLLKRLECELGISNSKLSSESLIFYDRMMYMSFEKYNKLYGFLGKNVEQQEIDNELLDSAASSSLDTVLEPLKFKDTDFQEFEIDYIFFAYLNDFELNLNPDEACDARLMSQKELENLMKKESFSPWFEMIYSNIKIFQVFEKHLQKNNAEIVI</sequence>
<dbReference type="HOGENOM" id="CLU_060552_0_1_1"/>
<dbReference type="Proteomes" id="UP000003163">
    <property type="component" value="Unassembled WGS sequence"/>
</dbReference>
<evidence type="ECO:0000256" key="6">
    <source>
        <dbReference type="ARBA" id="ARBA00029294"/>
    </source>
</evidence>
<dbReference type="PROSITE" id="PS51462">
    <property type="entry name" value="NUDIX"/>
    <property type="match status" value="1"/>
</dbReference>
<feature type="domain" description="Nudix hydrolase" evidence="7">
    <location>
        <begin position="33"/>
        <end position="226"/>
    </location>
</feature>
<dbReference type="EC" id="5.3.3.2" evidence="3"/>
<dbReference type="Gene3D" id="3.90.79.10">
    <property type="entry name" value="Nucleoside Triphosphate Pyrophosphohydrolase"/>
    <property type="match status" value="1"/>
</dbReference>
<dbReference type="CDD" id="cd02885">
    <property type="entry name" value="NUDIX_IPP_Isomerase"/>
    <property type="match status" value="1"/>
</dbReference>
<evidence type="ECO:0000256" key="2">
    <source>
        <dbReference type="ARBA" id="ARBA00007579"/>
    </source>
</evidence>
<dbReference type="InterPro" id="IPR015797">
    <property type="entry name" value="NUDIX_hydrolase-like_dom_sf"/>
</dbReference>
<comment type="similarity">
    <text evidence="2">Belongs to the IPP isomerase type 1 family.</text>
</comment>
<dbReference type="InParanoid" id="J9DP18"/>
<gene>
    <name evidence="8" type="ORF">EDEG_02530</name>
</gene>
<dbReference type="SUPFAM" id="SSF55811">
    <property type="entry name" value="Nudix"/>
    <property type="match status" value="1"/>
</dbReference>
<dbReference type="PANTHER" id="PTHR10885">
    <property type="entry name" value="ISOPENTENYL-DIPHOSPHATE DELTA-ISOMERASE"/>
    <property type="match status" value="1"/>
</dbReference>
<dbReference type="OMA" id="RWTNTIC"/>
<dbReference type="UniPathway" id="UPA00059">
    <property type="reaction ID" value="UER00104"/>
</dbReference>
<proteinExistence type="inferred from homology"/>
<evidence type="ECO:0000313" key="8">
    <source>
        <dbReference type="EMBL" id="EJW03087.1"/>
    </source>
</evidence>
<keyword evidence="5 8" id="KW-0413">Isomerase</keyword>
<dbReference type="STRING" id="1003232.J9DP18"/>
<reference evidence="8 9" key="1">
    <citation type="submission" date="2011-08" db="EMBL/GenBank/DDBJ databases">
        <authorList>
            <person name="Liu Z.J."/>
            <person name="Shi F.L."/>
            <person name="Lu J.Q."/>
            <person name="Li M."/>
            <person name="Wang Z.L."/>
        </authorList>
    </citation>
    <scope>NUCLEOTIDE SEQUENCE [LARGE SCALE GENOMIC DNA]</scope>
    <source>
        <strain evidence="8 9">USNM 41457</strain>
    </source>
</reference>
<dbReference type="GO" id="GO:0004452">
    <property type="term" value="F:isopentenyl-diphosphate delta-isomerase activity"/>
    <property type="evidence" value="ECO:0007669"/>
    <property type="project" value="UniProtKB-EC"/>
</dbReference>
<dbReference type="AlphaFoldDB" id="J9DP18"/>
<protein>
    <recommendedName>
        <fullName evidence="3">isopentenyl-diphosphate Delta-isomerase</fullName>
        <ecNumber evidence="3">5.3.3.2</ecNumber>
    </recommendedName>
</protein>
<evidence type="ECO:0000259" key="7">
    <source>
        <dbReference type="PROSITE" id="PS51462"/>
    </source>
</evidence>
<dbReference type="PANTHER" id="PTHR10885:SF0">
    <property type="entry name" value="ISOPENTENYL-DIPHOSPHATE DELTA-ISOMERASE"/>
    <property type="match status" value="1"/>
</dbReference>
<dbReference type="GO" id="GO:0005737">
    <property type="term" value="C:cytoplasm"/>
    <property type="evidence" value="ECO:0007669"/>
    <property type="project" value="TreeGrafter"/>
</dbReference>
<comment type="pathway">
    <text evidence="1">Isoprenoid biosynthesis; dimethylallyl diphosphate biosynthesis; dimethylallyl diphosphate from isopentenyl diphosphate: step 1/1.</text>
</comment>
<evidence type="ECO:0000256" key="5">
    <source>
        <dbReference type="ARBA" id="ARBA00023235"/>
    </source>
</evidence>
<dbReference type="InterPro" id="IPR000086">
    <property type="entry name" value="NUDIX_hydrolase_dom"/>
</dbReference>
<dbReference type="GO" id="GO:0009240">
    <property type="term" value="P:isopentenyl diphosphate biosynthetic process"/>
    <property type="evidence" value="ECO:0007669"/>
    <property type="project" value="TreeGrafter"/>
</dbReference>
<organism evidence="8 9">
    <name type="scientific">Edhazardia aedis (strain USNM 41457)</name>
    <name type="common">Microsporidian parasite</name>
    <dbReference type="NCBI Taxonomy" id="1003232"/>
    <lineage>
        <taxon>Eukaryota</taxon>
        <taxon>Fungi</taxon>
        <taxon>Fungi incertae sedis</taxon>
        <taxon>Microsporidia</taxon>
        <taxon>Edhazardia</taxon>
    </lineage>
</organism>
<comment type="caution">
    <text evidence="8">The sequence shown here is derived from an EMBL/GenBank/DDBJ whole genome shotgun (WGS) entry which is preliminary data.</text>
</comment>
<keyword evidence="9" id="KW-1185">Reference proteome</keyword>
<comment type="catalytic activity">
    <reaction evidence="6">
        <text>isopentenyl diphosphate = dimethylallyl diphosphate</text>
        <dbReference type="Rhea" id="RHEA:23284"/>
        <dbReference type="ChEBI" id="CHEBI:57623"/>
        <dbReference type="ChEBI" id="CHEBI:128769"/>
        <dbReference type="EC" id="5.3.3.2"/>
    </reaction>
    <physiologicalReaction direction="left-to-right" evidence="6">
        <dbReference type="Rhea" id="RHEA:23285"/>
    </physiologicalReaction>
</comment>
<accession>J9DP18</accession>
<evidence type="ECO:0000313" key="9">
    <source>
        <dbReference type="Proteomes" id="UP000003163"/>
    </source>
</evidence>
<evidence type="ECO:0000256" key="3">
    <source>
        <dbReference type="ARBA" id="ARBA00012057"/>
    </source>
</evidence>
<dbReference type="FunCoup" id="J9DP18">
    <property type="interactions" value="123"/>
</dbReference>
<evidence type="ECO:0000256" key="1">
    <source>
        <dbReference type="ARBA" id="ARBA00004826"/>
    </source>
</evidence>
<reference evidence="9" key="2">
    <citation type="submission" date="2015-07" db="EMBL/GenBank/DDBJ databases">
        <title>Contrasting host-pathogen interactions and genome evolution in two generalist and specialist microsporidian pathogens of mosquitoes.</title>
        <authorList>
            <consortium name="The Broad Institute Genomics Platform"/>
            <consortium name="The Broad Institute Genome Sequencing Center for Infectious Disease"/>
            <person name="Cuomo C.A."/>
            <person name="Sanscrainte N.D."/>
            <person name="Goldberg J.M."/>
            <person name="Heiman D."/>
            <person name="Young S."/>
            <person name="Zeng Q."/>
            <person name="Becnel J.J."/>
            <person name="Birren B.W."/>
        </authorList>
    </citation>
    <scope>NUCLEOTIDE SEQUENCE [LARGE SCALE GENOMIC DNA]</scope>
    <source>
        <strain evidence="9">USNM 41457</strain>
    </source>
</reference>
<dbReference type="VEuPathDB" id="MicrosporidiaDB:EDEG_02530"/>
<keyword evidence="4" id="KW-0414">Isoprene biosynthesis</keyword>
<dbReference type="GO" id="GO:0050992">
    <property type="term" value="P:dimethylallyl diphosphate biosynthetic process"/>
    <property type="evidence" value="ECO:0007669"/>
    <property type="project" value="UniProtKB-UniPathway"/>
</dbReference>
<name>J9DP18_EDHAE</name>
<dbReference type="OrthoDB" id="510307at2759"/>
<dbReference type="PIRSF" id="PIRSF018427">
    <property type="entry name" value="Isopntndiph_ism"/>
    <property type="match status" value="1"/>
</dbReference>